<evidence type="ECO:0000259" key="2">
    <source>
        <dbReference type="PROSITE" id="PS51677"/>
    </source>
</evidence>
<feature type="coiled-coil region" evidence="1">
    <location>
        <begin position="62"/>
        <end position="103"/>
    </location>
</feature>
<dbReference type="SUPFAM" id="SSF88713">
    <property type="entry name" value="Glycoside hydrolase/deacetylase"/>
    <property type="match status" value="1"/>
</dbReference>
<dbReference type="PANTHER" id="PTHR10587:SF125">
    <property type="entry name" value="POLYSACCHARIDE DEACETYLASE YHEN-RELATED"/>
    <property type="match status" value="1"/>
</dbReference>
<proteinExistence type="predicted"/>
<protein>
    <submittedName>
        <fullName evidence="3">Polysaccharide deacetylase</fullName>
    </submittedName>
</protein>
<dbReference type="Pfam" id="PF01522">
    <property type="entry name" value="Polysacc_deac_1"/>
    <property type="match status" value="1"/>
</dbReference>
<dbReference type="AlphaFoldDB" id="A0A9E2KBW2"/>
<dbReference type="InterPro" id="IPR050248">
    <property type="entry name" value="Polysacc_deacetylase_ArnD"/>
</dbReference>
<dbReference type="GO" id="GO:0005975">
    <property type="term" value="P:carbohydrate metabolic process"/>
    <property type="evidence" value="ECO:0007669"/>
    <property type="project" value="InterPro"/>
</dbReference>
<accession>A0A9E2KBW2</accession>
<comment type="caution">
    <text evidence="3">The sequence shown here is derived from an EMBL/GenBank/DDBJ whole genome shotgun (WGS) entry which is preliminary data.</text>
</comment>
<name>A0A9E2KBW2_9FIRM</name>
<evidence type="ECO:0000256" key="1">
    <source>
        <dbReference type="SAM" id="Coils"/>
    </source>
</evidence>
<dbReference type="InterPro" id="IPR011330">
    <property type="entry name" value="Glyco_hydro/deAcase_b/a-brl"/>
</dbReference>
<reference evidence="3" key="1">
    <citation type="journal article" date="2021" name="PeerJ">
        <title>Extensive microbial diversity within the chicken gut microbiome revealed by metagenomics and culture.</title>
        <authorList>
            <person name="Gilroy R."/>
            <person name="Ravi A."/>
            <person name="Getino M."/>
            <person name="Pursley I."/>
            <person name="Horton D.L."/>
            <person name="Alikhan N.F."/>
            <person name="Baker D."/>
            <person name="Gharbi K."/>
            <person name="Hall N."/>
            <person name="Watson M."/>
            <person name="Adriaenssens E.M."/>
            <person name="Foster-Nyarko E."/>
            <person name="Jarju S."/>
            <person name="Secka A."/>
            <person name="Antonio M."/>
            <person name="Oren A."/>
            <person name="Chaudhuri R.R."/>
            <person name="La Ragione R."/>
            <person name="Hildebrand F."/>
            <person name="Pallen M.J."/>
        </authorList>
    </citation>
    <scope>NUCLEOTIDE SEQUENCE</scope>
    <source>
        <strain evidence="3">B5-657</strain>
    </source>
</reference>
<dbReference type="Gene3D" id="3.20.20.370">
    <property type="entry name" value="Glycoside hydrolase/deacetylase"/>
    <property type="match status" value="1"/>
</dbReference>
<dbReference type="EMBL" id="JAHLFQ010000121">
    <property type="protein sequence ID" value="MBU3804188.1"/>
    <property type="molecule type" value="Genomic_DNA"/>
</dbReference>
<sequence>MGYSKRKSKAKRTILFLALGTVFTMGTVTLGMKIPGKVTKLNEVKETMAKVQASKEEQAKILENLGVQVETLNTQLETLKADLNKAKEKNPELAATMANTETKYAYLTFDDGPSDNTTKILDFLKANNIKATFFVIGKDNMDDIYKRIVDEGHTLAIHSNTHDYKGIYQSVDTFMEDINTLANHLEKVTGVRPTIMRFPGGSNNTVSQRYGGEGLMDQIIETINEAGYTYFDWNVDSMDASASHQDKNVIINSVLNGAANKKEAIILMHDAAAKTTTVEALPQIVEGLRKKGFVFDKITNETPTIQFK</sequence>
<evidence type="ECO:0000313" key="4">
    <source>
        <dbReference type="Proteomes" id="UP000824229"/>
    </source>
</evidence>
<dbReference type="PROSITE" id="PS51677">
    <property type="entry name" value="NODB"/>
    <property type="match status" value="1"/>
</dbReference>
<reference evidence="3" key="2">
    <citation type="submission" date="2021-04" db="EMBL/GenBank/DDBJ databases">
        <authorList>
            <person name="Gilroy R."/>
        </authorList>
    </citation>
    <scope>NUCLEOTIDE SEQUENCE</scope>
    <source>
        <strain evidence="3">B5-657</strain>
    </source>
</reference>
<organism evidence="3 4">
    <name type="scientific">Candidatus Cellulosilyticum pullistercoris</name>
    <dbReference type="NCBI Taxonomy" id="2838521"/>
    <lineage>
        <taxon>Bacteria</taxon>
        <taxon>Bacillati</taxon>
        <taxon>Bacillota</taxon>
        <taxon>Clostridia</taxon>
        <taxon>Lachnospirales</taxon>
        <taxon>Cellulosilyticaceae</taxon>
        <taxon>Cellulosilyticum</taxon>
    </lineage>
</organism>
<dbReference type="PANTHER" id="PTHR10587">
    <property type="entry name" value="GLYCOSYL TRANSFERASE-RELATED"/>
    <property type="match status" value="1"/>
</dbReference>
<dbReference type="InterPro" id="IPR002509">
    <property type="entry name" value="NODB_dom"/>
</dbReference>
<feature type="domain" description="NodB homology" evidence="2">
    <location>
        <begin position="103"/>
        <end position="296"/>
    </location>
</feature>
<evidence type="ECO:0000313" key="3">
    <source>
        <dbReference type="EMBL" id="MBU3804188.1"/>
    </source>
</evidence>
<dbReference type="Proteomes" id="UP000824229">
    <property type="component" value="Unassembled WGS sequence"/>
</dbReference>
<gene>
    <name evidence="3" type="ORF">H9872_05490</name>
</gene>
<dbReference type="CDD" id="cd10944">
    <property type="entry name" value="CE4_SmPgdA_like"/>
    <property type="match status" value="1"/>
</dbReference>
<dbReference type="GO" id="GO:0016810">
    <property type="term" value="F:hydrolase activity, acting on carbon-nitrogen (but not peptide) bonds"/>
    <property type="evidence" value="ECO:0007669"/>
    <property type="project" value="InterPro"/>
</dbReference>
<keyword evidence="1" id="KW-0175">Coiled coil</keyword>